<dbReference type="Proteomes" id="UP001596039">
    <property type="component" value="Unassembled WGS sequence"/>
</dbReference>
<dbReference type="RefSeq" id="WP_386738407.1">
    <property type="nucleotide sequence ID" value="NZ_JBHSMG010000001.1"/>
</dbReference>
<dbReference type="GO" id="GO:0016757">
    <property type="term" value="F:glycosyltransferase activity"/>
    <property type="evidence" value="ECO:0007669"/>
    <property type="project" value="UniProtKB-KW"/>
</dbReference>
<dbReference type="Pfam" id="PF00534">
    <property type="entry name" value="Glycos_transf_1"/>
    <property type="match status" value="1"/>
</dbReference>
<dbReference type="EMBL" id="JBHSMG010000001">
    <property type="protein sequence ID" value="MFC5500794.1"/>
    <property type="molecule type" value="Genomic_DNA"/>
</dbReference>
<evidence type="ECO:0000259" key="3">
    <source>
        <dbReference type="Pfam" id="PF00534"/>
    </source>
</evidence>
<evidence type="ECO:0000256" key="2">
    <source>
        <dbReference type="ARBA" id="ARBA00022679"/>
    </source>
</evidence>
<sequence length="378" mass="40344">MDEFVAFLARGLRERGAEVAILLVPVGVARGVGPIGQDLLAEGIEVVDGDAVKVDDWIEGWAPAVISVHGNARSPIDAGHRLGVPVVLVLHGMHDLFGLSDSEVLDRYARLTGVISVSELVRRQYLSRSPLIDPARVLTIPNGIDPHRTVGVDRAAARAALGLDDEFLFLSLARHSMQKNTYGLVSAFDELARSHSSAQLLICGRVDDPAYARQVIALRDRSSFANRIHLRSGSRRPDALLASADAFVLDSFFEGWPLAPMEALLAGVPVITSDVGGAREQLAGGPSRGVVIANPLGDPLAVGWESMARARFAPQVNRAELIAAMNAFAGHEIELASAEEIATDARARFSADRCLDLHANAIRVVAAGMPLSELSDSK</sequence>
<organism evidence="5 6">
    <name type="scientific">Lysinimonas soli</name>
    <dbReference type="NCBI Taxonomy" id="1074233"/>
    <lineage>
        <taxon>Bacteria</taxon>
        <taxon>Bacillati</taxon>
        <taxon>Actinomycetota</taxon>
        <taxon>Actinomycetes</taxon>
        <taxon>Micrococcales</taxon>
        <taxon>Microbacteriaceae</taxon>
        <taxon>Lysinimonas</taxon>
    </lineage>
</organism>
<dbReference type="PANTHER" id="PTHR12526:SF638">
    <property type="entry name" value="SPORE COAT PROTEIN SA"/>
    <property type="match status" value="1"/>
</dbReference>
<accession>A0ABW0NM31</accession>
<keyword evidence="1 5" id="KW-0328">Glycosyltransferase</keyword>
<proteinExistence type="predicted"/>
<feature type="domain" description="Glycosyltransferase subfamily 4-like N-terminal" evidence="4">
    <location>
        <begin position="5"/>
        <end position="148"/>
    </location>
</feature>
<name>A0ABW0NM31_9MICO</name>
<dbReference type="CDD" id="cd03801">
    <property type="entry name" value="GT4_PimA-like"/>
    <property type="match status" value="1"/>
</dbReference>
<keyword evidence="6" id="KW-1185">Reference proteome</keyword>
<gene>
    <name evidence="5" type="ORF">ACFPJ4_00920</name>
</gene>
<dbReference type="Gene3D" id="3.40.50.2000">
    <property type="entry name" value="Glycogen Phosphorylase B"/>
    <property type="match status" value="2"/>
</dbReference>
<dbReference type="SUPFAM" id="SSF53756">
    <property type="entry name" value="UDP-Glycosyltransferase/glycogen phosphorylase"/>
    <property type="match status" value="1"/>
</dbReference>
<reference evidence="6" key="1">
    <citation type="journal article" date="2019" name="Int. J. Syst. Evol. Microbiol.">
        <title>The Global Catalogue of Microorganisms (GCM) 10K type strain sequencing project: providing services to taxonomists for standard genome sequencing and annotation.</title>
        <authorList>
            <consortium name="The Broad Institute Genomics Platform"/>
            <consortium name="The Broad Institute Genome Sequencing Center for Infectious Disease"/>
            <person name="Wu L."/>
            <person name="Ma J."/>
        </authorList>
    </citation>
    <scope>NUCLEOTIDE SEQUENCE [LARGE SCALE GENOMIC DNA]</scope>
    <source>
        <strain evidence="6">CGMCC 4.6997</strain>
    </source>
</reference>
<feature type="domain" description="Glycosyl transferase family 1" evidence="3">
    <location>
        <begin position="155"/>
        <end position="295"/>
    </location>
</feature>
<dbReference type="Pfam" id="PF13439">
    <property type="entry name" value="Glyco_transf_4"/>
    <property type="match status" value="1"/>
</dbReference>
<protein>
    <submittedName>
        <fullName evidence="5">Glycosyltransferase family 4 protein</fullName>
        <ecNumber evidence="5">2.4.-.-</ecNumber>
    </submittedName>
</protein>
<evidence type="ECO:0000256" key="1">
    <source>
        <dbReference type="ARBA" id="ARBA00022676"/>
    </source>
</evidence>
<dbReference type="InterPro" id="IPR001296">
    <property type="entry name" value="Glyco_trans_1"/>
</dbReference>
<comment type="caution">
    <text evidence="5">The sequence shown here is derived from an EMBL/GenBank/DDBJ whole genome shotgun (WGS) entry which is preliminary data.</text>
</comment>
<dbReference type="InterPro" id="IPR028098">
    <property type="entry name" value="Glyco_trans_4-like_N"/>
</dbReference>
<evidence type="ECO:0000313" key="5">
    <source>
        <dbReference type="EMBL" id="MFC5500794.1"/>
    </source>
</evidence>
<dbReference type="PANTHER" id="PTHR12526">
    <property type="entry name" value="GLYCOSYLTRANSFERASE"/>
    <property type="match status" value="1"/>
</dbReference>
<dbReference type="EC" id="2.4.-.-" evidence="5"/>
<keyword evidence="2 5" id="KW-0808">Transferase</keyword>
<evidence type="ECO:0000259" key="4">
    <source>
        <dbReference type="Pfam" id="PF13439"/>
    </source>
</evidence>
<evidence type="ECO:0000313" key="6">
    <source>
        <dbReference type="Proteomes" id="UP001596039"/>
    </source>
</evidence>